<keyword evidence="11" id="KW-1185">Reference proteome</keyword>
<keyword evidence="4 8" id="KW-0808">Transferase</keyword>
<dbReference type="InterPro" id="IPR001544">
    <property type="entry name" value="Aminotrans_IV"/>
</dbReference>
<protein>
    <recommendedName>
        <fullName evidence="8">Branched-chain-amino-acid aminotransferase</fullName>
        <ecNumber evidence="8">2.6.1.42</ecNumber>
    </recommendedName>
</protein>
<dbReference type="Proteomes" id="UP001498421">
    <property type="component" value="Unassembled WGS sequence"/>
</dbReference>
<reference evidence="10 11" key="1">
    <citation type="journal article" date="2025" name="Microbiol. Resour. Announc.">
        <title>Draft genome sequences for Neonectria magnoliae and Neonectria punicea, canker pathogens of Liriodendron tulipifera and Acer saccharum in West Virginia.</title>
        <authorList>
            <person name="Petronek H.M."/>
            <person name="Kasson M.T."/>
            <person name="Metheny A.M."/>
            <person name="Stauder C.M."/>
            <person name="Lovett B."/>
            <person name="Lynch S.C."/>
            <person name="Garnas J.R."/>
            <person name="Kasson L.R."/>
            <person name="Stajich J.E."/>
        </authorList>
    </citation>
    <scope>NUCLEOTIDE SEQUENCE [LARGE SCALE GENOMIC DNA]</scope>
    <source>
        <strain evidence="10 11">NRRL 64651</strain>
    </source>
</reference>
<comment type="catalytic activity">
    <reaction evidence="8">
        <text>L-valine + 2-oxoglutarate = 3-methyl-2-oxobutanoate + L-glutamate</text>
        <dbReference type="Rhea" id="RHEA:24813"/>
        <dbReference type="ChEBI" id="CHEBI:11851"/>
        <dbReference type="ChEBI" id="CHEBI:16810"/>
        <dbReference type="ChEBI" id="CHEBI:29985"/>
        <dbReference type="ChEBI" id="CHEBI:57762"/>
        <dbReference type="EC" id="2.6.1.42"/>
    </reaction>
</comment>
<evidence type="ECO:0000256" key="8">
    <source>
        <dbReference type="RuleBase" id="RU004517"/>
    </source>
</evidence>
<dbReference type="Pfam" id="PF01063">
    <property type="entry name" value="Aminotran_4"/>
    <property type="match status" value="1"/>
</dbReference>
<keyword evidence="5 7" id="KW-0663">Pyridoxal phosphate</keyword>
<organism evidence="10 11">
    <name type="scientific">Neonectria magnoliae</name>
    <dbReference type="NCBI Taxonomy" id="2732573"/>
    <lineage>
        <taxon>Eukaryota</taxon>
        <taxon>Fungi</taxon>
        <taxon>Dikarya</taxon>
        <taxon>Ascomycota</taxon>
        <taxon>Pezizomycotina</taxon>
        <taxon>Sordariomycetes</taxon>
        <taxon>Hypocreomycetidae</taxon>
        <taxon>Hypocreales</taxon>
        <taxon>Nectriaceae</taxon>
        <taxon>Neonectria</taxon>
    </lineage>
</organism>
<evidence type="ECO:0000313" key="10">
    <source>
        <dbReference type="EMBL" id="KAK7427606.1"/>
    </source>
</evidence>
<feature type="region of interest" description="Disordered" evidence="9">
    <location>
        <begin position="29"/>
        <end position="52"/>
    </location>
</feature>
<dbReference type="EMBL" id="JAZAVK010000051">
    <property type="protein sequence ID" value="KAK7427606.1"/>
    <property type="molecule type" value="Genomic_DNA"/>
</dbReference>
<dbReference type="InterPro" id="IPR018300">
    <property type="entry name" value="Aminotrans_IV_CS"/>
</dbReference>
<gene>
    <name evidence="10" type="ORF">QQZ08_005881</name>
</gene>
<comment type="caution">
    <text evidence="10">The sequence shown here is derived from an EMBL/GenBank/DDBJ whole genome shotgun (WGS) entry which is preliminary data.</text>
</comment>
<dbReference type="InterPro" id="IPR043132">
    <property type="entry name" value="BCAT-like_C"/>
</dbReference>
<evidence type="ECO:0000313" key="11">
    <source>
        <dbReference type="Proteomes" id="UP001498421"/>
    </source>
</evidence>
<sequence length="401" mass="43763">MAPAATTNNVQGDSDVGFASLNAGMLTVDRMNPETERSVPPPDDPSRRAESCTTSHMLVVNWKKTEGWSKPVIRPYGNLSLPPTASVLHYGTECFEGLKAYRGYDNKLRLFRPELNCARLRTSALRVGLPDIDPLELGKLIQSFLAVDGKRWLPDPGTFLYVRPAVIGTSAALGVTRPTEAMLFVVAVLFPQFGQSGPGLKLQCSSGQVRAWPGGFGNTKLGANYGPTLVSQENANNEGFIQVLWLFGPEDNVTEAGASNFFVILRNKESGELELVTPPLGDIILDGITRRSVLELALERFVNGSKDIGDLQQLKVCERPITMTELVLASEEGSLLEAFMTGTAFFISPVSTIQYHSVNIEIGKKDGEGRVIAPYATGLKECLKDIMYGSENHKWAQIIQE</sequence>
<comment type="catalytic activity">
    <reaction evidence="8">
        <text>L-isoleucine + 2-oxoglutarate = (S)-3-methyl-2-oxopentanoate + L-glutamate</text>
        <dbReference type="Rhea" id="RHEA:24801"/>
        <dbReference type="ChEBI" id="CHEBI:16810"/>
        <dbReference type="ChEBI" id="CHEBI:29985"/>
        <dbReference type="ChEBI" id="CHEBI:35146"/>
        <dbReference type="ChEBI" id="CHEBI:58045"/>
        <dbReference type="EC" id="2.6.1.42"/>
    </reaction>
</comment>
<proteinExistence type="inferred from homology"/>
<evidence type="ECO:0000256" key="3">
    <source>
        <dbReference type="ARBA" id="ARBA00022576"/>
    </source>
</evidence>
<keyword evidence="3 8" id="KW-0032">Aminotransferase</keyword>
<keyword evidence="8" id="KW-0028">Amino-acid biosynthesis</keyword>
<dbReference type="PANTHER" id="PTHR11825:SF69">
    <property type="entry name" value="BRANCHED-CHAIN-AMINO-ACID AMINOTRANSFERASE"/>
    <property type="match status" value="1"/>
</dbReference>
<evidence type="ECO:0000256" key="7">
    <source>
        <dbReference type="RuleBase" id="RU004516"/>
    </source>
</evidence>
<evidence type="ECO:0000256" key="6">
    <source>
        <dbReference type="RuleBase" id="RU004106"/>
    </source>
</evidence>
<evidence type="ECO:0000256" key="2">
    <source>
        <dbReference type="ARBA" id="ARBA00009320"/>
    </source>
</evidence>
<keyword evidence="8" id="KW-0100">Branched-chain amino acid biosynthesis</keyword>
<evidence type="ECO:0000256" key="5">
    <source>
        <dbReference type="ARBA" id="ARBA00022898"/>
    </source>
</evidence>
<comment type="cofactor">
    <cofactor evidence="1 7">
        <name>pyridoxal 5'-phosphate</name>
        <dbReference type="ChEBI" id="CHEBI:597326"/>
    </cofactor>
</comment>
<dbReference type="PROSITE" id="PS00770">
    <property type="entry name" value="AA_TRANSFER_CLASS_4"/>
    <property type="match status" value="1"/>
</dbReference>
<name>A0ABR1I422_9HYPO</name>
<dbReference type="Gene3D" id="3.30.470.10">
    <property type="match status" value="1"/>
</dbReference>
<dbReference type="InterPro" id="IPR033939">
    <property type="entry name" value="BCAT_family"/>
</dbReference>
<comment type="catalytic activity">
    <reaction evidence="8">
        <text>L-leucine + 2-oxoglutarate = 4-methyl-2-oxopentanoate + L-glutamate</text>
        <dbReference type="Rhea" id="RHEA:18321"/>
        <dbReference type="ChEBI" id="CHEBI:16810"/>
        <dbReference type="ChEBI" id="CHEBI:17865"/>
        <dbReference type="ChEBI" id="CHEBI:29985"/>
        <dbReference type="ChEBI" id="CHEBI:57427"/>
        <dbReference type="EC" id="2.6.1.42"/>
    </reaction>
</comment>
<dbReference type="InterPro" id="IPR036038">
    <property type="entry name" value="Aminotransferase-like"/>
</dbReference>
<dbReference type="Gene3D" id="3.20.10.10">
    <property type="entry name" value="D-amino Acid Aminotransferase, subunit A, domain 2"/>
    <property type="match status" value="1"/>
</dbReference>
<accession>A0ABR1I422</accession>
<dbReference type="InterPro" id="IPR043131">
    <property type="entry name" value="BCAT-like_N"/>
</dbReference>
<evidence type="ECO:0000256" key="4">
    <source>
        <dbReference type="ARBA" id="ARBA00022679"/>
    </source>
</evidence>
<dbReference type="PIRSF" id="PIRSF006468">
    <property type="entry name" value="BCAT1"/>
    <property type="match status" value="1"/>
</dbReference>
<dbReference type="SUPFAM" id="SSF56752">
    <property type="entry name" value="D-aminoacid aminotransferase-like PLP-dependent enzymes"/>
    <property type="match status" value="1"/>
</dbReference>
<evidence type="ECO:0000256" key="1">
    <source>
        <dbReference type="ARBA" id="ARBA00001933"/>
    </source>
</evidence>
<dbReference type="PANTHER" id="PTHR11825">
    <property type="entry name" value="SUBGROUP IIII AMINOTRANSFERASE"/>
    <property type="match status" value="1"/>
</dbReference>
<dbReference type="InterPro" id="IPR005786">
    <property type="entry name" value="B_amino_transII"/>
</dbReference>
<evidence type="ECO:0000256" key="9">
    <source>
        <dbReference type="SAM" id="MobiDB-lite"/>
    </source>
</evidence>
<dbReference type="EC" id="2.6.1.42" evidence="8"/>
<dbReference type="CDD" id="cd01557">
    <property type="entry name" value="BCAT_beta_family"/>
    <property type="match status" value="1"/>
</dbReference>
<comment type="similarity">
    <text evidence="2 6">Belongs to the class-IV pyridoxal-phosphate-dependent aminotransferase family.</text>
</comment>